<evidence type="ECO:0000259" key="2">
    <source>
        <dbReference type="Pfam" id="PF14372"/>
    </source>
</evidence>
<dbReference type="GO" id="GO:0003677">
    <property type="term" value="F:DNA binding"/>
    <property type="evidence" value="ECO:0007669"/>
    <property type="project" value="InterPro"/>
</dbReference>
<dbReference type="PANTHER" id="PTHR23272">
    <property type="entry name" value="BED FINGER-RELATED"/>
    <property type="match status" value="1"/>
</dbReference>
<proteinExistence type="predicted"/>
<dbReference type="PANTHER" id="PTHR23272:SF161">
    <property type="entry name" value="ZINC FINGER BED DOMAIN-CONTAINING PROTEIN RICESLEEPER 1-LIKE"/>
    <property type="match status" value="1"/>
</dbReference>
<feature type="domain" description="hAT-like transposase RNase-H fold" evidence="2">
    <location>
        <begin position="30"/>
        <end position="140"/>
    </location>
</feature>
<feature type="transmembrane region" description="Helical" evidence="1">
    <location>
        <begin position="206"/>
        <end position="224"/>
    </location>
</feature>
<reference evidence="3 4" key="1">
    <citation type="submission" date="2020-06" db="EMBL/GenBank/DDBJ databases">
        <title>Transcriptomic and genomic resources for Thalictrum thalictroides and T. hernandezii: Facilitating candidate gene discovery in an emerging model plant lineage.</title>
        <authorList>
            <person name="Arias T."/>
            <person name="Riano-Pachon D.M."/>
            <person name="Di Stilio V.S."/>
        </authorList>
    </citation>
    <scope>NUCLEOTIDE SEQUENCE [LARGE SCALE GENOMIC DNA]</scope>
    <source>
        <strain evidence="4">cv. WT478/WT964</strain>
        <tissue evidence="3">Leaves</tissue>
    </source>
</reference>
<dbReference type="GO" id="GO:0008233">
    <property type="term" value="F:peptidase activity"/>
    <property type="evidence" value="ECO:0007669"/>
    <property type="project" value="UniProtKB-KW"/>
</dbReference>
<keyword evidence="3" id="KW-0645">Protease</keyword>
<dbReference type="EMBL" id="JABWDY010036941">
    <property type="protein sequence ID" value="KAF5180818.1"/>
    <property type="molecule type" value="Genomic_DNA"/>
</dbReference>
<evidence type="ECO:0000313" key="4">
    <source>
        <dbReference type="Proteomes" id="UP000554482"/>
    </source>
</evidence>
<keyword evidence="1" id="KW-1133">Transmembrane helix</keyword>
<dbReference type="InterPro" id="IPR012337">
    <property type="entry name" value="RNaseH-like_sf"/>
</dbReference>
<keyword evidence="4" id="KW-1185">Reference proteome</keyword>
<protein>
    <submittedName>
        <fullName evidence="3">Caax prenyl protease</fullName>
    </submittedName>
</protein>
<organism evidence="3 4">
    <name type="scientific">Thalictrum thalictroides</name>
    <name type="common">Rue-anemone</name>
    <name type="synonym">Anemone thalictroides</name>
    <dbReference type="NCBI Taxonomy" id="46969"/>
    <lineage>
        <taxon>Eukaryota</taxon>
        <taxon>Viridiplantae</taxon>
        <taxon>Streptophyta</taxon>
        <taxon>Embryophyta</taxon>
        <taxon>Tracheophyta</taxon>
        <taxon>Spermatophyta</taxon>
        <taxon>Magnoliopsida</taxon>
        <taxon>Ranunculales</taxon>
        <taxon>Ranunculaceae</taxon>
        <taxon>Thalictroideae</taxon>
        <taxon>Thalictrum</taxon>
    </lineage>
</organism>
<dbReference type="GO" id="GO:0006508">
    <property type="term" value="P:proteolysis"/>
    <property type="evidence" value="ECO:0007669"/>
    <property type="project" value="UniProtKB-KW"/>
</dbReference>
<keyword evidence="1" id="KW-0472">Membrane</keyword>
<accession>A0A7J6V820</accession>
<feature type="transmembrane region" description="Helical" evidence="1">
    <location>
        <begin position="178"/>
        <end position="200"/>
    </location>
</feature>
<keyword evidence="3" id="KW-0378">Hydrolase</keyword>
<comment type="caution">
    <text evidence="3">The sequence shown here is derived from an EMBL/GenBank/DDBJ whole genome shotgun (WGS) entry which is preliminary data.</text>
</comment>
<dbReference type="Proteomes" id="UP000554482">
    <property type="component" value="Unassembled WGS sequence"/>
</dbReference>
<evidence type="ECO:0000313" key="3">
    <source>
        <dbReference type="EMBL" id="KAF5180818.1"/>
    </source>
</evidence>
<name>A0A7J6V820_THATH</name>
<sequence length="249" mass="28950">MGVLNRDDWETLKALHLFLEEFYELTKRVSGSTYVTSNAYFDELTQVKDLIHEQLSSPNPFFIEMAIKMDQKLAKYCEFDTLNPILVVSIVLDPRYKLNYVEFWYASYLEKLGTLNEEERSQKVNAYVERLKSLMVRLYSNYKVEYTSIMNNKSSNSQSVDVANPQAKKRTSSTKDLFKGNLVAPIVVHIFCNIMGLPVMHSKSKGWITIAFVAGQMGFMWFLFPATRPDLYNEKVDDCRCWHGYCSWS</sequence>
<dbReference type="Pfam" id="PF14372">
    <property type="entry name" value="hAT-like_RNase-H"/>
    <property type="match status" value="1"/>
</dbReference>
<keyword evidence="1" id="KW-0812">Transmembrane</keyword>
<dbReference type="InterPro" id="IPR025525">
    <property type="entry name" value="hAT-like_transposase_RNase-H"/>
</dbReference>
<evidence type="ECO:0000256" key="1">
    <source>
        <dbReference type="SAM" id="Phobius"/>
    </source>
</evidence>
<dbReference type="AlphaFoldDB" id="A0A7J6V820"/>
<dbReference type="SUPFAM" id="SSF53098">
    <property type="entry name" value="Ribonuclease H-like"/>
    <property type="match status" value="1"/>
</dbReference>
<gene>
    <name evidence="3" type="ORF">FRX31_029595</name>
</gene>
<dbReference type="OrthoDB" id="271604at2759"/>